<name>A0A9D2UST1_ACILW</name>
<reference evidence="1" key="1">
    <citation type="journal article" date="2021" name="PeerJ">
        <title>Extensive microbial diversity within the chicken gut microbiome revealed by metagenomics and culture.</title>
        <authorList>
            <person name="Gilroy R."/>
            <person name="Ravi A."/>
            <person name="Getino M."/>
            <person name="Pursley I."/>
            <person name="Horton D.L."/>
            <person name="Alikhan N.F."/>
            <person name="Baker D."/>
            <person name="Gharbi K."/>
            <person name="Hall N."/>
            <person name="Watson M."/>
            <person name="Adriaenssens E.M."/>
            <person name="Foster-Nyarko E."/>
            <person name="Jarju S."/>
            <person name="Secka A."/>
            <person name="Antonio M."/>
            <person name="Oren A."/>
            <person name="Chaudhuri R.R."/>
            <person name="La Ragione R."/>
            <person name="Hildebrand F."/>
            <person name="Pallen M.J."/>
        </authorList>
    </citation>
    <scope>NUCLEOTIDE SEQUENCE</scope>
    <source>
        <strain evidence="1">CHK135-1449</strain>
    </source>
</reference>
<evidence type="ECO:0000313" key="2">
    <source>
        <dbReference type="Proteomes" id="UP000787156"/>
    </source>
</evidence>
<comment type="caution">
    <text evidence="1">The sequence shown here is derived from an EMBL/GenBank/DDBJ whole genome shotgun (WGS) entry which is preliminary data.</text>
</comment>
<protein>
    <submittedName>
        <fullName evidence="1">Uncharacterized protein</fullName>
    </submittedName>
</protein>
<proteinExistence type="predicted"/>
<dbReference type="Proteomes" id="UP000787156">
    <property type="component" value="Unassembled WGS sequence"/>
</dbReference>
<organism evidence="1 2">
    <name type="scientific">Acinetobacter lwoffii</name>
    <dbReference type="NCBI Taxonomy" id="28090"/>
    <lineage>
        <taxon>Bacteria</taxon>
        <taxon>Pseudomonadati</taxon>
        <taxon>Pseudomonadota</taxon>
        <taxon>Gammaproteobacteria</taxon>
        <taxon>Moraxellales</taxon>
        <taxon>Moraxellaceae</taxon>
        <taxon>Acinetobacter</taxon>
    </lineage>
</organism>
<dbReference type="AlphaFoldDB" id="A0A9D2UST1"/>
<accession>A0A9D2UST1</accession>
<gene>
    <name evidence="1" type="ORF">K8V79_08580</name>
</gene>
<evidence type="ECO:0000313" key="1">
    <source>
        <dbReference type="EMBL" id="HJF28281.1"/>
    </source>
</evidence>
<sequence>MTDQSPEALSDIEILDILQSMKNDELDTEALEVIRQGGKAGRQEAHKQALVALHQSFEAKFVEAVALALHLNEAQIKKIRYKKDRIRILKARGIDYLAIDGAETAFVLAQIAQAIAREDAIVTHDLHNIFPFWKEGWPMVQYDNAYKILQDDIQIHYQAVLDVLLTKV</sequence>
<reference evidence="1" key="2">
    <citation type="submission" date="2021-09" db="EMBL/GenBank/DDBJ databases">
        <authorList>
            <person name="Gilroy R."/>
        </authorList>
    </citation>
    <scope>NUCLEOTIDE SEQUENCE</scope>
    <source>
        <strain evidence="1">CHK135-1449</strain>
    </source>
</reference>
<dbReference type="EMBL" id="DYWX01000091">
    <property type="protein sequence ID" value="HJF28281.1"/>
    <property type="molecule type" value="Genomic_DNA"/>
</dbReference>